<dbReference type="InterPro" id="IPR038450">
    <property type="entry name" value="PSII_Psb27_sf"/>
</dbReference>
<gene>
    <name evidence="1" type="ORF">PPROV_000601600</name>
</gene>
<evidence type="ECO:0000313" key="1">
    <source>
        <dbReference type="EMBL" id="GHP07275.1"/>
    </source>
</evidence>
<dbReference type="EMBL" id="BNJQ01000016">
    <property type="protein sequence ID" value="GHP07275.1"/>
    <property type="molecule type" value="Genomic_DNA"/>
</dbReference>
<dbReference type="Gene3D" id="1.20.58.810">
    <property type="entry name" value="Photosystem II Pbs27"/>
    <property type="match status" value="1"/>
</dbReference>
<dbReference type="PANTHER" id="PTHR34041">
    <property type="entry name" value="PHOTOSYSTEM II REPAIR PROTEIN PSB27-H1, CHLOROPLASTIC"/>
    <property type="match status" value="1"/>
</dbReference>
<evidence type="ECO:0000313" key="2">
    <source>
        <dbReference type="Proteomes" id="UP000660262"/>
    </source>
</evidence>
<dbReference type="GO" id="GO:0009543">
    <property type="term" value="C:chloroplast thylakoid lumen"/>
    <property type="evidence" value="ECO:0007669"/>
    <property type="project" value="TreeGrafter"/>
</dbReference>
<dbReference type="PANTHER" id="PTHR34041:SF1">
    <property type="entry name" value="PHOTOSYSTEM II REPAIR PROTEIN PSB27-H1, CHLOROPLASTIC"/>
    <property type="match status" value="1"/>
</dbReference>
<dbReference type="OrthoDB" id="419533at2759"/>
<name>A0A830HKU2_9CHLO</name>
<dbReference type="GO" id="GO:0010206">
    <property type="term" value="P:photosystem II repair"/>
    <property type="evidence" value="ECO:0007669"/>
    <property type="project" value="InterPro"/>
</dbReference>
<dbReference type="InterPro" id="IPR025585">
    <property type="entry name" value="PSII_Psb27"/>
</dbReference>
<organism evidence="1 2">
    <name type="scientific">Pycnococcus provasolii</name>
    <dbReference type="NCBI Taxonomy" id="41880"/>
    <lineage>
        <taxon>Eukaryota</taxon>
        <taxon>Viridiplantae</taxon>
        <taxon>Chlorophyta</taxon>
        <taxon>Pseudoscourfieldiophyceae</taxon>
        <taxon>Pseudoscourfieldiales</taxon>
        <taxon>Pycnococcaceae</taxon>
        <taxon>Pycnococcus</taxon>
    </lineage>
</organism>
<reference evidence="1" key="1">
    <citation type="submission" date="2020-10" db="EMBL/GenBank/DDBJ databases">
        <title>Unveiling of a novel bifunctional photoreceptor, Dualchrome1, isolated from a cosmopolitan green alga.</title>
        <authorList>
            <person name="Suzuki S."/>
            <person name="Kawachi M."/>
        </authorList>
    </citation>
    <scope>NUCLEOTIDE SEQUENCE</scope>
    <source>
        <strain evidence="1">NIES 2893</strain>
    </source>
</reference>
<comment type="caution">
    <text evidence="1">The sequence shown here is derived from an EMBL/GenBank/DDBJ whole genome shotgun (WGS) entry which is preliminary data.</text>
</comment>
<dbReference type="Pfam" id="PF13326">
    <property type="entry name" value="PSII_Pbs27"/>
    <property type="match status" value="1"/>
</dbReference>
<protein>
    <recommendedName>
        <fullName evidence="3">Photosystem II 11 kDa protein</fullName>
    </recommendedName>
</protein>
<proteinExistence type="inferred from homology"/>
<sequence>MSASTMKLSSSSRVCAPRCLPVRHSVRSASSARSARQPCLVVCSSSSSDSSSSPVSGRRPLVASMALLFGASSSQPAQAGFFGPPIEEKYKADTLHIIESSGATIQLAKDDPSRAAAIQALRKEINTYVAAYRREDRVLGRPSFGNTYSALNAIAGHYNSFGTKTNLPKKRMDQVLTELDKAKEQVERDR</sequence>
<dbReference type="GO" id="GO:0010207">
    <property type="term" value="P:photosystem II assembly"/>
    <property type="evidence" value="ECO:0007669"/>
    <property type="project" value="InterPro"/>
</dbReference>
<dbReference type="HAMAP" id="MF_01481">
    <property type="entry name" value="PSII_Psb27"/>
    <property type="match status" value="1"/>
</dbReference>
<dbReference type="GO" id="GO:0009523">
    <property type="term" value="C:photosystem II"/>
    <property type="evidence" value="ECO:0007669"/>
    <property type="project" value="InterPro"/>
</dbReference>
<accession>A0A830HKU2</accession>
<evidence type="ECO:0008006" key="3">
    <source>
        <dbReference type="Google" id="ProtNLM"/>
    </source>
</evidence>
<dbReference type="AlphaFoldDB" id="A0A830HKU2"/>
<dbReference type="Proteomes" id="UP000660262">
    <property type="component" value="Unassembled WGS sequence"/>
</dbReference>
<keyword evidence="2" id="KW-1185">Reference proteome</keyword>